<name>A0A232EIE2_9HYME</name>
<evidence type="ECO:0000313" key="1">
    <source>
        <dbReference type="EMBL" id="OXU18147.1"/>
    </source>
</evidence>
<accession>A0A232EIE2</accession>
<reference evidence="1 2" key="1">
    <citation type="journal article" date="2017" name="Curr. Biol.">
        <title>The Evolution of Venom by Co-option of Single-Copy Genes.</title>
        <authorList>
            <person name="Martinson E.O."/>
            <person name="Mrinalini"/>
            <person name="Kelkar Y.D."/>
            <person name="Chang C.H."/>
            <person name="Werren J.H."/>
        </authorList>
    </citation>
    <scope>NUCLEOTIDE SEQUENCE [LARGE SCALE GENOMIC DNA]</scope>
    <source>
        <strain evidence="1 2">Alberta</strain>
        <tissue evidence="1">Whole body</tissue>
    </source>
</reference>
<comment type="caution">
    <text evidence="1">The sequence shown here is derived from an EMBL/GenBank/DDBJ whole genome shotgun (WGS) entry which is preliminary data.</text>
</comment>
<proteinExistence type="predicted"/>
<sequence length="103" mass="11669">MIYIVEKLSRHFDEFVQQAVIGRDIQDVDSLIQLLKSEPYPKVNSDYPNSINTVFESLREYLLDEDEDASKLSNTSNIDCPQIHLLLEGSPVKALIDTGSKIT</sequence>
<gene>
    <name evidence="1" type="ORF">TSAR_009408</name>
</gene>
<feature type="non-terminal residue" evidence="1">
    <location>
        <position position="103"/>
    </location>
</feature>
<dbReference type="EMBL" id="NNAY01004251">
    <property type="protein sequence ID" value="OXU18147.1"/>
    <property type="molecule type" value="Genomic_DNA"/>
</dbReference>
<organism evidence="1 2">
    <name type="scientific">Trichomalopsis sarcophagae</name>
    <dbReference type="NCBI Taxonomy" id="543379"/>
    <lineage>
        <taxon>Eukaryota</taxon>
        <taxon>Metazoa</taxon>
        <taxon>Ecdysozoa</taxon>
        <taxon>Arthropoda</taxon>
        <taxon>Hexapoda</taxon>
        <taxon>Insecta</taxon>
        <taxon>Pterygota</taxon>
        <taxon>Neoptera</taxon>
        <taxon>Endopterygota</taxon>
        <taxon>Hymenoptera</taxon>
        <taxon>Apocrita</taxon>
        <taxon>Proctotrupomorpha</taxon>
        <taxon>Chalcidoidea</taxon>
        <taxon>Pteromalidae</taxon>
        <taxon>Pteromalinae</taxon>
        <taxon>Trichomalopsis</taxon>
    </lineage>
</organism>
<protein>
    <submittedName>
        <fullName evidence="1">Uncharacterized protein</fullName>
    </submittedName>
</protein>
<dbReference type="Proteomes" id="UP000215335">
    <property type="component" value="Unassembled WGS sequence"/>
</dbReference>
<keyword evidence="2" id="KW-1185">Reference proteome</keyword>
<dbReference type="AlphaFoldDB" id="A0A232EIE2"/>
<evidence type="ECO:0000313" key="2">
    <source>
        <dbReference type="Proteomes" id="UP000215335"/>
    </source>
</evidence>